<sequence length="323" mass="36474">MTEYAVFGTGRAAENALRWADEAGYPIACIVDDFAEGEFRGFKIIGWAEFLKTQNRFAALITGRGQKGNIHNRSGVFIPVITASQLMPEGFDPARNTAGLLSLKDKHKGERCFIIGNGPSLTAEALGMLKDEVCFASNKIYLIYEQTKWRPAYYFVEDYLVAENCRDVINSLKCSKFFEYGVLEKLRTDEDTFAYGYADMLFSCDVVHGVAGGYSVTASQLQFAKYMGFKKVYFIGMDFCFTVPEGSTGAVIESAGERNHFHPDYRKKGEKWTFPELEKQKAFFDYVRENITGGDFRVYNASERTMLDSFPKVSLRALLKDIK</sequence>
<evidence type="ECO:0000259" key="1">
    <source>
        <dbReference type="Pfam" id="PF01973"/>
    </source>
</evidence>
<dbReference type="Proteomes" id="UP000287502">
    <property type="component" value="Chromosome"/>
</dbReference>
<keyword evidence="3" id="KW-1185">Reference proteome</keyword>
<evidence type="ECO:0000313" key="3">
    <source>
        <dbReference type="Proteomes" id="UP000287502"/>
    </source>
</evidence>
<dbReference type="AlphaFoldDB" id="A0A3R5X1D9"/>
<name>A0A3R5X1D9_9BACT</name>
<dbReference type="InterPro" id="IPR002826">
    <property type="entry name" value="MptE-like"/>
</dbReference>
<organism evidence="2 3">
    <name type="scientific">Geovibrio thiophilus</name>
    <dbReference type="NCBI Taxonomy" id="139438"/>
    <lineage>
        <taxon>Bacteria</taxon>
        <taxon>Pseudomonadati</taxon>
        <taxon>Deferribacterota</taxon>
        <taxon>Deferribacteres</taxon>
        <taxon>Deferribacterales</taxon>
        <taxon>Geovibrionaceae</taxon>
        <taxon>Geovibrio</taxon>
    </lineage>
</organism>
<dbReference type="KEGG" id="gtl:EP073_01400"/>
<proteinExistence type="predicted"/>
<dbReference type="OrthoDB" id="344900at2"/>
<gene>
    <name evidence="2" type="ORF">EP073_01400</name>
</gene>
<dbReference type="RefSeq" id="WP_128465391.1">
    <property type="nucleotide sequence ID" value="NZ_CP035108.1"/>
</dbReference>
<accession>A0A3R5X1D9</accession>
<evidence type="ECO:0000313" key="2">
    <source>
        <dbReference type="EMBL" id="QAR32104.1"/>
    </source>
</evidence>
<dbReference type="Pfam" id="PF01973">
    <property type="entry name" value="MptE-like"/>
    <property type="match status" value="1"/>
</dbReference>
<feature type="domain" description="6-hydroxymethylpterin diphosphokinase MptE-like" evidence="1">
    <location>
        <begin position="101"/>
        <end position="242"/>
    </location>
</feature>
<protein>
    <submittedName>
        <fullName evidence="2">DUF115 domain-containing protein</fullName>
    </submittedName>
</protein>
<reference evidence="2 3" key="1">
    <citation type="submission" date="2019-01" db="EMBL/GenBank/DDBJ databases">
        <title>Geovibrio thiophilus DSM 11263, complete genome.</title>
        <authorList>
            <person name="Spring S."/>
            <person name="Bunk B."/>
            <person name="Sproer C."/>
        </authorList>
    </citation>
    <scope>NUCLEOTIDE SEQUENCE [LARGE SCALE GENOMIC DNA]</scope>
    <source>
        <strain evidence="2 3">DSM 11263</strain>
    </source>
</reference>
<dbReference type="EMBL" id="CP035108">
    <property type="protein sequence ID" value="QAR32104.1"/>
    <property type="molecule type" value="Genomic_DNA"/>
</dbReference>
<dbReference type="Gene3D" id="3.90.1480.10">
    <property type="entry name" value="Alpha-2,3-sialyltransferase"/>
    <property type="match status" value="1"/>
</dbReference>